<dbReference type="PANTHER" id="PTHR43156">
    <property type="entry name" value="STAGE II SPORULATION PROTEIN E-RELATED"/>
    <property type="match status" value="1"/>
</dbReference>
<dbReference type="PANTHER" id="PTHR43156:SF2">
    <property type="entry name" value="STAGE II SPORULATION PROTEIN E"/>
    <property type="match status" value="1"/>
</dbReference>
<dbReference type="Gene3D" id="3.60.40.10">
    <property type="entry name" value="PPM-type phosphatase domain"/>
    <property type="match status" value="1"/>
</dbReference>
<evidence type="ECO:0000259" key="3">
    <source>
        <dbReference type="PROSITE" id="PS50113"/>
    </source>
</evidence>
<dbReference type="InterPro" id="IPR013656">
    <property type="entry name" value="PAS_4"/>
</dbReference>
<dbReference type="SMART" id="SM00086">
    <property type="entry name" value="PAC"/>
    <property type="match status" value="1"/>
</dbReference>
<name>A0ABW5E1N3_9BACT</name>
<dbReference type="InterPro" id="IPR001610">
    <property type="entry name" value="PAC"/>
</dbReference>
<keyword evidence="5" id="KW-1185">Reference proteome</keyword>
<dbReference type="PROSITE" id="PS50113">
    <property type="entry name" value="PAC"/>
    <property type="match status" value="1"/>
</dbReference>
<dbReference type="Gene3D" id="3.30.450.20">
    <property type="entry name" value="PAS domain"/>
    <property type="match status" value="2"/>
</dbReference>
<evidence type="ECO:0000313" key="4">
    <source>
        <dbReference type="EMBL" id="MFD2275848.1"/>
    </source>
</evidence>
<dbReference type="SMART" id="SM00091">
    <property type="entry name" value="PAS"/>
    <property type="match status" value="2"/>
</dbReference>
<evidence type="ECO:0000259" key="2">
    <source>
        <dbReference type="PROSITE" id="PS50112"/>
    </source>
</evidence>
<protein>
    <submittedName>
        <fullName evidence="4">SpoIIE family protein phosphatase</fullName>
    </submittedName>
</protein>
<dbReference type="InterPro" id="IPR000014">
    <property type="entry name" value="PAS"/>
</dbReference>
<feature type="domain" description="PAS" evidence="2">
    <location>
        <begin position="5"/>
        <end position="77"/>
    </location>
</feature>
<dbReference type="Pfam" id="PF08448">
    <property type="entry name" value="PAS_4"/>
    <property type="match status" value="1"/>
</dbReference>
<dbReference type="EMBL" id="JBHUJC010000013">
    <property type="protein sequence ID" value="MFD2275848.1"/>
    <property type="molecule type" value="Genomic_DNA"/>
</dbReference>
<dbReference type="SUPFAM" id="SSF81606">
    <property type="entry name" value="PP2C-like"/>
    <property type="match status" value="1"/>
</dbReference>
<dbReference type="InterPro" id="IPR001932">
    <property type="entry name" value="PPM-type_phosphatase-like_dom"/>
</dbReference>
<dbReference type="NCBIfam" id="TIGR00229">
    <property type="entry name" value="sensory_box"/>
    <property type="match status" value="2"/>
</dbReference>
<dbReference type="InterPro" id="IPR000700">
    <property type="entry name" value="PAS-assoc_C"/>
</dbReference>
<dbReference type="PROSITE" id="PS50112">
    <property type="entry name" value="PAS"/>
    <property type="match status" value="1"/>
</dbReference>
<comment type="caution">
    <text evidence="4">The sequence shown here is derived from an EMBL/GenBank/DDBJ whole genome shotgun (WGS) entry which is preliminary data.</text>
</comment>
<proteinExistence type="predicted"/>
<dbReference type="Proteomes" id="UP001597297">
    <property type="component" value="Unassembled WGS sequence"/>
</dbReference>
<dbReference type="Pfam" id="PF08447">
    <property type="entry name" value="PAS_3"/>
    <property type="match status" value="1"/>
</dbReference>
<dbReference type="InterPro" id="IPR052016">
    <property type="entry name" value="Bact_Sigma-Reg"/>
</dbReference>
<evidence type="ECO:0000256" key="1">
    <source>
        <dbReference type="ARBA" id="ARBA00022801"/>
    </source>
</evidence>
<sequence>MDDSFQEILDLVLKASNEGIWDWNIGSKEIYYSERVLDFFGYSEEEAPNLLYSPESILLAEDVAYFRNMLDLVLMDDAEELFAVDCRLVRKDKVTRWIRVRGVVVREGGEALRIAGSMIDITKRKRAEASLEEEREMLRLIIDNVPVQVYFKDLDSRFTMVNKRQAHWLGCESENQILGKSDADFYAEEGWRRSREDERKLMETGKPILGEIQREKWVDRPDTYVQVVKQAWYDSRGRLSGTFGFSTDVTMIFDAKEKLEEVALDLQARNKLYQEELGLAREVQQALLPESDEGWKERLASVADKAAIEVKYIPATELAGDYYDVLPISDQVFGLFICDVMGHGVRSALVVSMIRGLMEKASAYVEQPALYLQKINEGLCRILGPTGVDMFATACYVTVNFNEGVVRVASAGHDDPLIFAKKGHDLPASESSSGPALGFFNKAEYHECTYALEYVSELVLYTDGIYESANKAGEEWSKKRLEDAAKNAVESSEGSTLEILCDEAIQWVRGKGFDDDVCLLSCKFK</sequence>
<keyword evidence="1" id="KW-0378">Hydrolase</keyword>
<feature type="domain" description="PAC" evidence="3">
    <location>
        <begin position="82"/>
        <end position="133"/>
    </location>
</feature>
<accession>A0ABW5E1N3</accession>
<dbReference type="SMART" id="SM00331">
    <property type="entry name" value="PP2C_SIG"/>
    <property type="match status" value="1"/>
</dbReference>
<gene>
    <name evidence="4" type="ORF">ACFSQZ_05160</name>
</gene>
<organism evidence="4 5">
    <name type="scientific">Rubritalea spongiae</name>
    <dbReference type="NCBI Taxonomy" id="430797"/>
    <lineage>
        <taxon>Bacteria</taxon>
        <taxon>Pseudomonadati</taxon>
        <taxon>Verrucomicrobiota</taxon>
        <taxon>Verrucomicrobiia</taxon>
        <taxon>Verrucomicrobiales</taxon>
        <taxon>Rubritaleaceae</taxon>
        <taxon>Rubritalea</taxon>
    </lineage>
</organism>
<dbReference type="InterPro" id="IPR036457">
    <property type="entry name" value="PPM-type-like_dom_sf"/>
</dbReference>
<dbReference type="RefSeq" id="WP_377095154.1">
    <property type="nucleotide sequence ID" value="NZ_JBHSJM010000001.1"/>
</dbReference>
<evidence type="ECO:0000313" key="5">
    <source>
        <dbReference type="Proteomes" id="UP001597297"/>
    </source>
</evidence>
<reference evidence="5" key="1">
    <citation type="journal article" date="2019" name="Int. J. Syst. Evol. Microbiol.">
        <title>The Global Catalogue of Microorganisms (GCM) 10K type strain sequencing project: providing services to taxonomists for standard genome sequencing and annotation.</title>
        <authorList>
            <consortium name="The Broad Institute Genomics Platform"/>
            <consortium name="The Broad Institute Genome Sequencing Center for Infectious Disease"/>
            <person name="Wu L."/>
            <person name="Ma J."/>
        </authorList>
    </citation>
    <scope>NUCLEOTIDE SEQUENCE [LARGE SCALE GENOMIC DNA]</scope>
    <source>
        <strain evidence="5">JCM 16545</strain>
    </source>
</reference>
<dbReference type="CDD" id="cd00130">
    <property type="entry name" value="PAS"/>
    <property type="match status" value="1"/>
</dbReference>
<dbReference type="InterPro" id="IPR013655">
    <property type="entry name" value="PAS_fold_3"/>
</dbReference>
<dbReference type="SUPFAM" id="SSF55785">
    <property type="entry name" value="PYP-like sensor domain (PAS domain)"/>
    <property type="match status" value="2"/>
</dbReference>
<dbReference type="InterPro" id="IPR035965">
    <property type="entry name" value="PAS-like_dom_sf"/>
</dbReference>
<dbReference type="Pfam" id="PF07228">
    <property type="entry name" value="SpoIIE"/>
    <property type="match status" value="1"/>
</dbReference>